<sequence length="120" mass="13409">MSNTEHSTVQTQKHQEDEKPHGSRPPPRDETVVPVHKDYVGAVIGKKGVTINKIKTTTSTEISHLEEDFSHGHQSHIFKITGSRGNRRKAAKWIRNILQSTWEAEQDNEGASNQAASSNE</sequence>
<dbReference type="InterPro" id="IPR036612">
    <property type="entry name" value="KH_dom_type_1_sf"/>
</dbReference>
<evidence type="ECO:0000256" key="1">
    <source>
        <dbReference type="SAM" id="MobiDB-lite"/>
    </source>
</evidence>
<dbReference type="SMART" id="SM00322">
    <property type="entry name" value="KH"/>
    <property type="match status" value="1"/>
</dbReference>
<dbReference type="Gene3D" id="3.30.1370.10">
    <property type="entry name" value="K Homology domain, type 1"/>
    <property type="match status" value="1"/>
</dbReference>
<feature type="domain" description="K Homology" evidence="2">
    <location>
        <begin position="27"/>
        <end position="99"/>
    </location>
</feature>
<evidence type="ECO:0000259" key="2">
    <source>
        <dbReference type="SMART" id="SM00322"/>
    </source>
</evidence>
<feature type="region of interest" description="Disordered" evidence="1">
    <location>
        <begin position="101"/>
        <end position="120"/>
    </location>
</feature>
<dbReference type="GO" id="GO:0003723">
    <property type="term" value="F:RNA binding"/>
    <property type="evidence" value="ECO:0007669"/>
    <property type="project" value="InterPro"/>
</dbReference>
<accession>A0A5B8IPQ1</accession>
<dbReference type="InterPro" id="IPR004088">
    <property type="entry name" value="KH_dom_type_1"/>
</dbReference>
<feature type="compositionally biased region" description="Polar residues" evidence="1">
    <location>
        <begin position="1"/>
        <end position="12"/>
    </location>
</feature>
<reference evidence="3" key="1">
    <citation type="submission" date="2018-11" db="EMBL/GenBank/DDBJ databases">
        <title>A distinct lineage of giant viruses engineers rhodopsin photosystems in predatory marine eukaryotes.</title>
        <authorList>
            <person name="Needham D.M."/>
            <person name="Yoshizawa S."/>
            <person name="Hosaka T."/>
            <person name="Poirier C."/>
            <person name="Choi C.-J."/>
            <person name="Hehenberger E."/>
            <person name="Irwin N.A.T."/>
            <person name="Wilken S."/>
            <person name="Yung C.-M."/>
            <person name="Bachy C."/>
            <person name="Kurihara R."/>
            <person name="Nakajima Y."/>
            <person name="Kojima K."/>
            <person name="Kimura-Someya T."/>
            <person name="Leonard G."/>
            <person name="Malmstrom R.R."/>
            <person name="Mende D."/>
            <person name="Olson D.K."/>
            <person name="Sudo Y."/>
            <person name="Sudek S."/>
            <person name="Richards T.A."/>
            <person name="DeLong E.F."/>
            <person name="Keeling P.J."/>
            <person name="Santoro A.E."/>
            <person name="Shirouzu M."/>
            <person name="Iwasaki W."/>
            <person name="Worden A.Z."/>
        </authorList>
    </citation>
    <scope>NUCLEOTIDE SEQUENCE</scope>
</reference>
<dbReference type="Pfam" id="PF00013">
    <property type="entry name" value="KH_1"/>
    <property type="match status" value="1"/>
</dbReference>
<feature type="compositionally biased region" description="Basic and acidic residues" evidence="1">
    <location>
        <begin position="13"/>
        <end position="34"/>
    </location>
</feature>
<dbReference type="EMBL" id="MK250085">
    <property type="protein sequence ID" value="QDY51904.1"/>
    <property type="molecule type" value="Genomic_DNA"/>
</dbReference>
<feature type="region of interest" description="Disordered" evidence="1">
    <location>
        <begin position="1"/>
        <end position="34"/>
    </location>
</feature>
<dbReference type="PROSITE" id="PS50084">
    <property type="entry name" value="KH_TYPE_1"/>
    <property type="match status" value="1"/>
</dbReference>
<gene>
    <name evidence="3" type="ORF">1_289</name>
</gene>
<name>A0A5B8IPQ1_9VIRU</name>
<protein>
    <submittedName>
        <fullName evidence="3">KH domain protein</fullName>
    </submittedName>
</protein>
<evidence type="ECO:0000313" key="3">
    <source>
        <dbReference type="EMBL" id="QDY51904.1"/>
    </source>
</evidence>
<dbReference type="InterPro" id="IPR004087">
    <property type="entry name" value="KH_dom"/>
</dbReference>
<organism evidence="3">
    <name type="scientific">Mimiviridae sp. ChoanoV1</name>
    <dbReference type="NCBI Taxonomy" id="2596887"/>
    <lineage>
        <taxon>Viruses</taxon>
        <taxon>Varidnaviria</taxon>
        <taxon>Bamfordvirae</taxon>
        <taxon>Nucleocytoviricota</taxon>
        <taxon>Megaviricetes</taxon>
        <taxon>Imitervirales</taxon>
        <taxon>Schizomimiviridae</taxon>
    </lineage>
</organism>
<dbReference type="CDD" id="cd00105">
    <property type="entry name" value="KH-I"/>
    <property type="match status" value="1"/>
</dbReference>
<dbReference type="SUPFAM" id="SSF54791">
    <property type="entry name" value="Eukaryotic type KH-domain (KH-domain type I)"/>
    <property type="match status" value="1"/>
</dbReference>
<proteinExistence type="predicted"/>